<sequence>MAFQISEVTSESEYQEIVSAELTSFESPPSAYRTLFYPKTDTNPEARVKAIEGGTARVIQSQRSKPYQRWVKAVDPESGKVVGAAEWRFFESDPYTGVSLPKANWWPEGEEKEFTTSY</sequence>
<name>A0A9X0AH80_9HELO</name>
<comment type="caution">
    <text evidence="1">The sequence shown here is derived from an EMBL/GenBank/DDBJ whole genome shotgun (WGS) entry which is preliminary data.</text>
</comment>
<organism evidence="1 2">
    <name type="scientific">Sclerotinia nivalis</name>
    <dbReference type="NCBI Taxonomy" id="352851"/>
    <lineage>
        <taxon>Eukaryota</taxon>
        <taxon>Fungi</taxon>
        <taxon>Dikarya</taxon>
        <taxon>Ascomycota</taxon>
        <taxon>Pezizomycotina</taxon>
        <taxon>Leotiomycetes</taxon>
        <taxon>Helotiales</taxon>
        <taxon>Sclerotiniaceae</taxon>
        <taxon>Sclerotinia</taxon>
    </lineage>
</organism>
<evidence type="ECO:0000313" key="1">
    <source>
        <dbReference type="EMBL" id="KAJ8062780.1"/>
    </source>
</evidence>
<accession>A0A9X0AH80</accession>
<evidence type="ECO:0008006" key="3">
    <source>
        <dbReference type="Google" id="ProtNLM"/>
    </source>
</evidence>
<proteinExistence type="predicted"/>
<protein>
    <recommendedName>
        <fullName evidence="3">N-acetyltransferase domain-containing protein</fullName>
    </recommendedName>
</protein>
<dbReference type="OrthoDB" id="4738875at2759"/>
<evidence type="ECO:0000313" key="2">
    <source>
        <dbReference type="Proteomes" id="UP001152300"/>
    </source>
</evidence>
<gene>
    <name evidence="1" type="ORF">OCU04_008037</name>
</gene>
<dbReference type="EMBL" id="JAPEIS010000009">
    <property type="protein sequence ID" value="KAJ8062780.1"/>
    <property type="molecule type" value="Genomic_DNA"/>
</dbReference>
<reference evidence="1" key="1">
    <citation type="submission" date="2022-11" db="EMBL/GenBank/DDBJ databases">
        <title>Genome Resource of Sclerotinia nivalis Strain SnTB1, a Plant Pathogen Isolated from American Ginseng.</title>
        <authorList>
            <person name="Fan S."/>
        </authorList>
    </citation>
    <scope>NUCLEOTIDE SEQUENCE</scope>
    <source>
        <strain evidence="1">SnTB1</strain>
    </source>
</reference>
<dbReference type="Proteomes" id="UP001152300">
    <property type="component" value="Unassembled WGS sequence"/>
</dbReference>
<keyword evidence="2" id="KW-1185">Reference proteome</keyword>
<dbReference type="AlphaFoldDB" id="A0A9X0AH80"/>